<proteinExistence type="predicted"/>
<dbReference type="AlphaFoldDB" id="A0A9P0HV65"/>
<evidence type="ECO:0000313" key="1">
    <source>
        <dbReference type="EMBL" id="CAH1407962.1"/>
    </source>
</evidence>
<dbReference type="EMBL" id="OV725083">
    <property type="protein sequence ID" value="CAH1407962.1"/>
    <property type="molecule type" value="Genomic_DNA"/>
</dbReference>
<sequence>MVVWSALSSNRLIYSGTRGGKSRYCQVVSLHRAVGRSCSAWISKGPQDDHKVNLAHCLRIACALRAPLQAAAIVVEPSAKIPSSPSHSLCHLLSERLLKIPPHSLKEPR</sequence>
<name>A0A9P0HV65_NEZVI</name>
<keyword evidence="2" id="KW-1185">Reference proteome</keyword>
<reference evidence="1" key="1">
    <citation type="submission" date="2022-01" db="EMBL/GenBank/DDBJ databases">
        <authorList>
            <person name="King R."/>
        </authorList>
    </citation>
    <scope>NUCLEOTIDE SEQUENCE</scope>
</reference>
<dbReference type="OrthoDB" id="10535406at2759"/>
<protein>
    <submittedName>
        <fullName evidence="1">Uncharacterized protein</fullName>
    </submittedName>
</protein>
<accession>A0A9P0HV65</accession>
<organism evidence="1 2">
    <name type="scientific">Nezara viridula</name>
    <name type="common">Southern green stink bug</name>
    <name type="synonym">Cimex viridulus</name>
    <dbReference type="NCBI Taxonomy" id="85310"/>
    <lineage>
        <taxon>Eukaryota</taxon>
        <taxon>Metazoa</taxon>
        <taxon>Ecdysozoa</taxon>
        <taxon>Arthropoda</taxon>
        <taxon>Hexapoda</taxon>
        <taxon>Insecta</taxon>
        <taxon>Pterygota</taxon>
        <taxon>Neoptera</taxon>
        <taxon>Paraneoptera</taxon>
        <taxon>Hemiptera</taxon>
        <taxon>Heteroptera</taxon>
        <taxon>Panheteroptera</taxon>
        <taxon>Pentatomomorpha</taxon>
        <taxon>Pentatomoidea</taxon>
        <taxon>Pentatomidae</taxon>
        <taxon>Pentatominae</taxon>
        <taxon>Nezara</taxon>
    </lineage>
</organism>
<gene>
    <name evidence="1" type="ORF">NEZAVI_LOCUS15574</name>
</gene>
<evidence type="ECO:0000313" key="2">
    <source>
        <dbReference type="Proteomes" id="UP001152798"/>
    </source>
</evidence>
<dbReference type="Proteomes" id="UP001152798">
    <property type="component" value="Chromosome 7"/>
</dbReference>